<keyword evidence="4" id="KW-0732">Signal</keyword>
<keyword evidence="5" id="KW-0472">Membrane</keyword>
<evidence type="ECO:0000256" key="5">
    <source>
        <dbReference type="SAM" id="Phobius"/>
    </source>
</evidence>
<evidence type="ECO:0000256" key="4">
    <source>
        <dbReference type="ARBA" id="ARBA00022729"/>
    </source>
</evidence>
<dbReference type="EMBL" id="CP015367">
    <property type="protein sequence ID" value="APT33419.1"/>
    <property type="molecule type" value="Genomic_DNA"/>
</dbReference>
<evidence type="ECO:0000259" key="6">
    <source>
        <dbReference type="Pfam" id="PF00496"/>
    </source>
</evidence>
<keyword evidence="9" id="KW-1185">Reference proteome</keyword>
<sequence>MLLCRAAVNGNAYMDERDLRGLIGQVKGGRLSRRAFVQRMVAFGLTAPMAGLMLAGNGVAMAADIRAGYKPTKAGGGGVLKLLWWQAPTLINPHFAIGTKDQDASRIFYEPLAAWDADGNLVPVLAASIPSKENGALAADGRSVVWTLKPGVTWHDGKPLTADDLVFTWDYARDPATAAVTAGSYKDCKVEKVDDLSVRVLFDKPTPYWCDAFVGIVGMVLPKHLFGPYSGAKSRDAPQNLAPVGTGPYRFVEFRPGDIVRGERNPDYHLPNRPYFDTIEMKGGGDAVSAARAVLQTGEYDYAWNMLIEDEVLKRLETGGKGRVDVVYGGKLEFLLLNATDPNVEVDGERASVTTKHPAFSDPKVCQAMNLLVDRKSIQTYIYGRTGKPTANTVNGPERFVSKNTSFAFDPAKANALLDEAGWKKGSDGIRAKDGKKLKLLFQTSINAPRQKTQAIIKQAAAKAGIEIELKSVTGSVFFSSDPANPDTCTHFYADMEMYAYSMTQADPAIWLLMYASWEVAQKANKWQGRNVVRWRNAAYDKAYNAAQSELDPVKRAALLITCNDLAVSENVLPLIHRAEVSAVGATLTAPRSGWDNDLSFLPDWYREA</sequence>
<dbReference type="SUPFAM" id="SSF53850">
    <property type="entry name" value="Periplasmic binding protein-like II"/>
    <property type="match status" value="1"/>
</dbReference>
<dbReference type="GO" id="GO:0043190">
    <property type="term" value="C:ATP-binding cassette (ABC) transporter complex"/>
    <property type="evidence" value="ECO:0007669"/>
    <property type="project" value="InterPro"/>
</dbReference>
<evidence type="ECO:0000256" key="3">
    <source>
        <dbReference type="ARBA" id="ARBA00022448"/>
    </source>
</evidence>
<dbReference type="CDD" id="cd08513">
    <property type="entry name" value="PBP2_thermophilic_Hb8_like"/>
    <property type="match status" value="1"/>
</dbReference>
<evidence type="ECO:0000313" key="8">
    <source>
        <dbReference type="EMBL" id="SFG59866.1"/>
    </source>
</evidence>
<comment type="subcellular location">
    <subcellularLocation>
        <location evidence="1">Periplasm</location>
    </subcellularLocation>
</comment>
<dbReference type="KEGG" id="mphy:MCBMB27_04128"/>
<protein>
    <submittedName>
        <fullName evidence="8">Peptide/nickel transport system substrate-binding protein</fullName>
    </submittedName>
    <submittedName>
        <fullName evidence="7">Protein XP55</fullName>
    </submittedName>
</protein>
<dbReference type="EMBL" id="FOPK01000005">
    <property type="protein sequence ID" value="SFG59866.1"/>
    <property type="molecule type" value="Genomic_DNA"/>
</dbReference>
<dbReference type="GO" id="GO:1904680">
    <property type="term" value="F:peptide transmembrane transporter activity"/>
    <property type="evidence" value="ECO:0007669"/>
    <property type="project" value="TreeGrafter"/>
</dbReference>
<dbReference type="AlphaFoldDB" id="A0AAE8L5L6"/>
<dbReference type="GO" id="GO:0030288">
    <property type="term" value="C:outer membrane-bounded periplasmic space"/>
    <property type="evidence" value="ECO:0007669"/>
    <property type="project" value="UniProtKB-ARBA"/>
</dbReference>
<dbReference type="PIRSF" id="PIRSF002741">
    <property type="entry name" value="MppA"/>
    <property type="match status" value="1"/>
</dbReference>
<feature type="transmembrane region" description="Helical" evidence="5">
    <location>
        <begin position="40"/>
        <end position="63"/>
    </location>
</feature>
<reference evidence="7 9" key="1">
    <citation type="submission" date="2016-04" db="EMBL/GenBank/DDBJ databases">
        <title>Complete genome sequencing and analysis of CBMB27, Methylobacterium phyllosphaerae isolated from leaf tissues of rice (Oryza sativa L.).</title>
        <authorList>
            <person name="Lee Y."/>
            <person name="Hwangbo K."/>
            <person name="Chung H."/>
            <person name="Yoo J."/>
            <person name="Kim K.Y."/>
            <person name="Sa T.M."/>
            <person name="Um Y."/>
            <person name="Madhaiyan M."/>
        </authorList>
    </citation>
    <scope>NUCLEOTIDE SEQUENCE [LARGE SCALE GENOMIC DNA]</scope>
    <source>
        <strain evidence="7 9">CBMB27</strain>
    </source>
</reference>
<evidence type="ECO:0000256" key="1">
    <source>
        <dbReference type="ARBA" id="ARBA00004418"/>
    </source>
</evidence>
<feature type="domain" description="Solute-binding protein family 5" evidence="6">
    <location>
        <begin position="121"/>
        <end position="483"/>
    </location>
</feature>
<evidence type="ECO:0000256" key="2">
    <source>
        <dbReference type="ARBA" id="ARBA00005695"/>
    </source>
</evidence>
<dbReference type="Pfam" id="PF00496">
    <property type="entry name" value="SBP_bac_5"/>
    <property type="match status" value="1"/>
</dbReference>
<dbReference type="Gene3D" id="3.40.190.10">
    <property type="entry name" value="Periplasmic binding protein-like II"/>
    <property type="match status" value="1"/>
</dbReference>
<dbReference type="FunFam" id="3.40.190.10:FF:000251">
    <property type="entry name" value="Peptide ABC transporter substrate-binding protein"/>
    <property type="match status" value="1"/>
</dbReference>
<dbReference type="InterPro" id="IPR000914">
    <property type="entry name" value="SBP_5_dom"/>
</dbReference>
<dbReference type="Proteomes" id="UP000185487">
    <property type="component" value="Chromosome"/>
</dbReference>
<evidence type="ECO:0000313" key="10">
    <source>
        <dbReference type="Proteomes" id="UP000199140"/>
    </source>
</evidence>
<dbReference type="FunFam" id="3.10.105.10:FF:000006">
    <property type="entry name" value="Peptide ABC transporter substrate-binding protein"/>
    <property type="match status" value="1"/>
</dbReference>
<reference evidence="8 10" key="2">
    <citation type="submission" date="2016-10" db="EMBL/GenBank/DDBJ databases">
        <authorList>
            <person name="Varghese N."/>
            <person name="Submissions S."/>
        </authorList>
    </citation>
    <scope>NUCLEOTIDE SEQUENCE [LARGE SCALE GENOMIC DNA]</scope>
    <source>
        <strain evidence="8 10">CBMB27</strain>
    </source>
</reference>
<dbReference type="Proteomes" id="UP000199140">
    <property type="component" value="Unassembled WGS sequence"/>
</dbReference>
<dbReference type="InterPro" id="IPR039424">
    <property type="entry name" value="SBP_5"/>
</dbReference>
<gene>
    <name evidence="7" type="ORF">MCBMB27_04128</name>
    <name evidence="8" type="ORF">SAMN05192567_105162</name>
</gene>
<proteinExistence type="inferred from homology"/>
<evidence type="ECO:0000313" key="9">
    <source>
        <dbReference type="Proteomes" id="UP000185487"/>
    </source>
</evidence>
<accession>A0AAE8L5L6</accession>
<evidence type="ECO:0000313" key="7">
    <source>
        <dbReference type="EMBL" id="APT33419.1"/>
    </source>
</evidence>
<organism evidence="8 10">
    <name type="scientific">Methylobacterium phyllosphaerae</name>
    <dbReference type="NCBI Taxonomy" id="418223"/>
    <lineage>
        <taxon>Bacteria</taxon>
        <taxon>Pseudomonadati</taxon>
        <taxon>Pseudomonadota</taxon>
        <taxon>Alphaproteobacteria</taxon>
        <taxon>Hyphomicrobiales</taxon>
        <taxon>Methylobacteriaceae</taxon>
        <taxon>Methylobacterium</taxon>
    </lineage>
</organism>
<keyword evidence="5" id="KW-0812">Transmembrane</keyword>
<keyword evidence="3" id="KW-0813">Transport</keyword>
<comment type="similarity">
    <text evidence="2">Belongs to the bacterial solute-binding protein 5 family.</text>
</comment>
<dbReference type="PANTHER" id="PTHR30290">
    <property type="entry name" value="PERIPLASMIC BINDING COMPONENT OF ABC TRANSPORTER"/>
    <property type="match status" value="1"/>
</dbReference>
<dbReference type="Gene3D" id="3.10.105.10">
    <property type="entry name" value="Dipeptide-binding Protein, Domain 3"/>
    <property type="match status" value="1"/>
</dbReference>
<name>A0AAE8L5L6_9HYPH</name>
<dbReference type="PANTHER" id="PTHR30290:SF65">
    <property type="entry name" value="MONOACYL PHOSPHATIDYLINOSITOL TETRAMANNOSIDE-BINDING PROTEIN LPQW-RELATED"/>
    <property type="match status" value="1"/>
</dbReference>
<dbReference type="GO" id="GO:0015833">
    <property type="term" value="P:peptide transport"/>
    <property type="evidence" value="ECO:0007669"/>
    <property type="project" value="TreeGrafter"/>
</dbReference>
<keyword evidence="5" id="KW-1133">Transmembrane helix</keyword>
<dbReference type="InterPro" id="IPR030678">
    <property type="entry name" value="Peptide/Ni-bd"/>
</dbReference>